<geneLocation type="plasmid" evidence="1">
    <name>pCAG</name>
</geneLocation>
<accession>A0A7I6NEA6</accession>
<reference evidence="1" key="1">
    <citation type="journal article" date="2020" name="Anaerobe">
        <title>Analysis of a plasmid encoding botulinum neurotoxin type G gene in Clostridium argentinense.</title>
        <authorList>
            <person name="Sakaguchi Y."/>
            <person name="Uchiyama J."/>
            <person name="Take A."/>
            <person name="Gotoh K."/>
            <person name="Sakaguchi M."/>
            <person name="Suzuki T."/>
            <person name="Yamamoto Y."/>
            <person name="Hosomi K."/>
            <person name="Kohda T."/>
            <person name="Mukamoto M."/>
            <person name="Kozaki S."/>
            <person name="Hayashi S."/>
            <person name="Oguma K."/>
        </authorList>
    </citation>
    <scope>NUCLEOTIDE SEQUENCE</scope>
    <source>
        <strain evidence="1">2740</strain>
        <plasmid evidence="1">pCAG</plasmid>
    </source>
</reference>
<organism evidence="1">
    <name type="scientific">Clostridium argentinense</name>
    <dbReference type="NCBI Taxonomy" id="29341"/>
    <lineage>
        <taxon>Bacteria</taxon>
        <taxon>Bacillati</taxon>
        <taxon>Bacillota</taxon>
        <taxon>Clostridia</taxon>
        <taxon>Eubacteriales</taxon>
        <taxon>Clostridiaceae</taxon>
        <taxon>Clostridium</taxon>
    </lineage>
</organism>
<keyword evidence="1" id="KW-0614">Plasmid</keyword>
<name>A0A7I6NEA6_9CLOT</name>
<sequence>MIKMNKSDLKELLIKYGIDIDIEQLENSDLIDFNKLLSEGTLQYDINKLLKDGYTINEFGEIVPPLYGIKEFAEEIGWDRRKVAVYKGRENKLPIPSCNIKSRGYWTKKQIEKFKKNL</sequence>
<proteinExistence type="predicted"/>
<evidence type="ECO:0000313" key="1">
    <source>
        <dbReference type="EMBL" id="BBB39267.1"/>
    </source>
</evidence>
<dbReference type="EMBL" id="AB853998">
    <property type="protein sequence ID" value="BBB39267.1"/>
    <property type="molecule type" value="Genomic_DNA"/>
</dbReference>
<dbReference type="AlphaFoldDB" id="A0A7I6NEA6"/>
<protein>
    <submittedName>
        <fullName evidence="1">Uncharacterized protein</fullName>
    </submittedName>
</protein>